<sequence>MEKWNGDELLKEAVEYFRCPGFRRLMKGLREKYQSLSRLGGSIVIPELTEEEAELLEGFLQMEVKPGKTLSVTVQRIKKSMDQTRFAGCSLETLVSAVLNDTLVSNKDRKTKEEAQMEKHFRQYESLFQGTYAGTWLKDALVKGSALNTMMVRDYHSNTDWLEDQLPVICRGINQLPVFSGIYERLPVFAASVSGNPHYFDEGKRSLTYLLLGIRTILGESIPYKTAVEGRTGMLYRAGIMKDDLNNWVLCHGIRGFISGGVLHEGMEVYVKRKESQILTLKNISYLESVTPVGHEIYVVENPSVFSSLTERSKKDYTCVCSGGQLRLSVVVLLDLLAENGKEIYYAGDFDPEGLSIAQKLVSRYGNQLKLWHYEEELYLKSMSSGDISDTRLKMLDSLTDETLKAMAALLKEYRHPGYQENIMEQFV</sequence>
<comment type="caution">
    <text evidence="3">The sequence shown here is derived from an EMBL/GenBank/DDBJ whole genome shotgun (WGS) entry which is preliminary data.</text>
</comment>
<dbReference type="InterPro" id="IPR036078">
    <property type="entry name" value="Spo11/TopoVI_A_sf"/>
</dbReference>
<dbReference type="InterPro" id="IPR024465">
    <property type="entry name" value="DUF2399"/>
</dbReference>
<evidence type="ECO:0000313" key="3">
    <source>
        <dbReference type="EMBL" id="MDW2799642.1"/>
    </source>
</evidence>
<evidence type="ECO:0000259" key="1">
    <source>
        <dbReference type="Pfam" id="PF09664"/>
    </source>
</evidence>
<keyword evidence="4" id="KW-1185">Reference proteome</keyword>
<dbReference type="EMBL" id="JAWONS010000280">
    <property type="protein sequence ID" value="MDW2799642.1"/>
    <property type="molecule type" value="Genomic_DNA"/>
</dbReference>
<dbReference type="Gene3D" id="3.40.1360.10">
    <property type="match status" value="1"/>
</dbReference>
<accession>A0ABU4GRL7</accession>
<gene>
    <name evidence="3" type="ORF">RZO55_18875</name>
</gene>
<dbReference type="Pfam" id="PF11796">
    <property type="entry name" value="DUF3323"/>
    <property type="match status" value="1"/>
</dbReference>
<feature type="domain" description="Conserved hypothetical protein CHP02679 N terminus" evidence="2">
    <location>
        <begin position="39"/>
        <end position="255"/>
    </location>
</feature>
<reference evidence="3 4" key="1">
    <citation type="submission" date="2023-10" db="EMBL/GenBank/DDBJ databases">
        <title>A novel Glycoside Hydrolase 43-Like Enzyme from Clostrdium boliviensis is an Endo-xylanase, and a Candidate for Xylooligosaccharides Production from Different Xylan Substrates.</title>
        <authorList>
            <person name="Alvarez M.T."/>
            <person name="Rocabado-Villegas L.R."/>
            <person name="Salas-Veizaga D.M."/>
            <person name="Linares-Pasten J.A."/>
            <person name="Gudmundsdottir E.E."/>
            <person name="Hreggvidsson G.O."/>
            <person name="Adlercreutz P."/>
            <person name="Nordberg Karlsson E."/>
        </authorList>
    </citation>
    <scope>NUCLEOTIDE SEQUENCE [LARGE SCALE GENOMIC DNA]</scope>
    <source>
        <strain evidence="3 4">E-1</strain>
    </source>
</reference>
<evidence type="ECO:0000313" key="4">
    <source>
        <dbReference type="Proteomes" id="UP001276854"/>
    </source>
</evidence>
<dbReference type="RefSeq" id="WP_318065828.1">
    <property type="nucleotide sequence ID" value="NZ_JAWONS010000280.1"/>
</dbReference>
<dbReference type="SUPFAM" id="SSF56726">
    <property type="entry name" value="DNA topoisomerase IV, alpha subunit"/>
    <property type="match status" value="1"/>
</dbReference>
<proteinExistence type="predicted"/>
<evidence type="ECO:0000259" key="2">
    <source>
        <dbReference type="Pfam" id="PF11796"/>
    </source>
</evidence>
<feature type="domain" description="DUF2399" evidence="1">
    <location>
        <begin position="279"/>
        <end position="426"/>
    </location>
</feature>
<dbReference type="CDD" id="cd00188">
    <property type="entry name" value="TOPRIM"/>
    <property type="match status" value="1"/>
</dbReference>
<dbReference type="Proteomes" id="UP001276854">
    <property type="component" value="Unassembled WGS sequence"/>
</dbReference>
<name>A0ABU4GRL7_9CLOT</name>
<dbReference type="Pfam" id="PF09664">
    <property type="entry name" value="DUF2399"/>
    <property type="match status" value="1"/>
</dbReference>
<organism evidence="3 4">
    <name type="scientific">Clostridium boliviensis</name>
    <dbReference type="NCBI Taxonomy" id="318465"/>
    <lineage>
        <taxon>Bacteria</taxon>
        <taxon>Bacillati</taxon>
        <taxon>Bacillota</taxon>
        <taxon>Clostridia</taxon>
        <taxon>Eubacteriales</taxon>
        <taxon>Clostridiaceae</taxon>
        <taxon>Clostridium</taxon>
    </lineage>
</organism>
<protein>
    <submittedName>
        <fullName evidence="3">TIGR02679 domain-containing protein</fullName>
    </submittedName>
</protein>
<dbReference type="InterPro" id="IPR024466">
    <property type="entry name" value="CHP02679_N"/>
</dbReference>